<dbReference type="EMBL" id="CP039354">
    <property type="protein sequence ID" value="QCE11421.1"/>
    <property type="molecule type" value="Genomic_DNA"/>
</dbReference>
<accession>A0A4D6NEV1</accession>
<feature type="transmembrane region" description="Helical" evidence="1">
    <location>
        <begin position="105"/>
        <end position="124"/>
    </location>
</feature>
<sequence length="163" mass="18545">MNLDDEGQRICDLRSPSFQARTELLPRESRVTASGESGAVRDMGWFVVRSGCGVKGVIERIKMRVVHVDLSVRNDDEEMKMEGLMAECSALGRVKDGRLMVMKRFLKDDGFKILTFPVFFLFYAGLLRKKDEEDGYEDCMTTEVNARSCSVVLLAVYAVMLRW</sequence>
<proteinExistence type="predicted"/>
<keyword evidence="1" id="KW-1133">Transmembrane helix</keyword>
<name>A0A4D6NEV1_VIGUN</name>
<evidence type="ECO:0000313" key="2">
    <source>
        <dbReference type="EMBL" id="QCE11421.1"/>
    </source>
</evidence>
<evidence type="ECO:0000256" key="1">
    <source>
        <dbReference type="SAM" id="Phobius"/>
    </source>
</evidence>
<reference evidence="2 3" key="1">
    <citation type="submission" date="2019-04" db="EMBL/GenBank/DDBJ databases">
        <title>An improved genome assembly and genetic linkage map for asparagus bean, Vigna unguiculata ssp. sesquipedialis.</title>
        <authorList>
            <person name="Xia Q."/>
            <person name="Zhang R."/>
            <person name="Dong Y."/>
        </authorList>
    </citation>
    <scope>NUCLEOTIDE SEQUENCE [LARGE SCALE GENOMIC DNA]</scope>
    <source>
        <tissue evidence="2">Leaf</tissue>
    </source>
</reference>
<organism evidence="2 3">
    <name type="scientific">Vigna unguiculata</name>
    <name type="common">Cowpea</name>
    <dbReference type="NCBI Taxonomy" id="3917"/>
    <lineage>
        <taxon>Eukaryota</taxon>
        <taxon>Viridiplantae</taxon>
        <taxon>Streptophyta</taxon>
        <taxon>Embryophyta</taxon>
        <taxon>Tracheophyta</taxon>
        <taxon>Spermatophyta</taxon>
        <taxon>Magnoliopsida</taxon>
        <taxon>eudicotyledons</taxon>
        <taxon>Gunneridae</taxon>
        <taxon>Pentapetalae</taxon>
        <taxon>rosids</taxon>
        <taxon>fabids</taxon>
        <taxon>Fabales</taxon>
        <taxon>Fabaceae</taxon>
        <taxon>Papilionoideae</taxon>
        <taxon>50 kb inversion clade</taxon>
        <taxon>NPAAA clade</taxon>
        <taxon>indigoferoid/millettioid clade</taxon>
        <taxon>Phaseoleae</taxon>
        <taxon>Vigna</taxon>
    </lineage>
</organism>
<gene>
    <name evidence="2" type="ORF">DEO72_LG10g2654</name>
</gene>
<dbReference type="AlphaFoldDB" id="A0A4D6NEV1"/>
<protein>
    <submittedName>
        <fullName evidence="2">Uncharacterized protein</fullName>
    </submittedName>
</protein>
<keyword evidence="1" id="KW-0472">Membrane</keyword>
<keyword evidence="3" id="KW-1185">Reference proteome</keyword>
<evidence type="ECO:0000313" key="3">
    <source>
        <dbReference type="Proteomes" id="UP000501690"/>
    </source>
</evidence>
<keyword evidence="1" id="KW-0812">Transmembrane</keyword>
<dbReference type="Proteomes" id="UP000501690">
    <property type="component" value="Linkage Group LG10"/>
</dbReference>